<dbReference type="InterPro" id="IPR013106">
    <property type="entry name" value="Ig_V-set"/>
</dbReference>
<protein>
    <recommendedName>
        <fullName evidence="5">Ig-like domain-containing protein</fullName>
    </recommendedName>
</protein>
<evidence type="ECO:0000313" key="7">
    <source>
        <dbReference type="Proteomes" id="UP000518266"/>
    </source>
</evidence>
<reference evidence="6 7" key="1">
    <citation type="submission" date="2020-03" db="EMBL/GenBank/DDBJ databases">
        <title>Dissostichus mawsoni Genome sequencing and assembly.</title>
        <authorList>
            <person name="Park H."/>
        </authorList>
    </citation>
    <scope>NUCLEOTIDE SEQUENCE [LARGE SCALE GENOMIC DNA]</scope>
    <source>
        <strain evidence="6">DM0001</strain>
        <tissue evidence="6">Muscle</tissue>
    </source>
</reference>
<dbReference type="Proteomes" id="UP000518266">
    <property type="component" value="Unassembled WGS sequence"/>
</dbReference>
<dbReference type="Gene3D" id="2.60.40.10">
    <property type="entry name" value="Immunoglobulins"/>
    <property type="match status" value="2"/>
</dbReference>
<feature type="transmembrane region" description="Helical" evidence="4">
    <location>
        <begin position="203"/>
        <end position="222"/>
    </location>
</feature>
<dbReference type="InterPro" id="IPR007110">
    <property type="entry name" value="Ig-like_dom"/>
</dbReference>
<dbReference type="PANTHER" id="PTHR11860">
    <property type="entry name" value="POLYMERIC-IMMUNOGLOBULIN RECEPTOR"/>
    <property type="match status" value="1"/>
</dbReference>
<dbReference type="EMBL" id="JAAKFY010000004">
    <property type="protein sequence ID" value="KAF3858539.1"/>
    <property type="molecule type" value="Genomic_DNA"/>
</dbReference>
<evidence type="ECO:0000256" key="3">
    <source>
        <dbReference type="ARBA" id="ARBA00023136"/>
    </source>
</evidence>
<dbReference type="Pfam" id="PF07686">
    <property type="entry name" value="V-set"/>
    <property type="match status" value="1"/>
</dbReference>
<comment type="caution">
    <text evidence="6">The sequence shown here is derived from an EMBL/GenBank/DDBJ whole genome shotgun (WGS) entry which is preliminary data.</text>
</comment>
<comment type="subcellular location">
    <subcellularLocation>
        <location evidence="1">Membrane</location>
    </subcellularLocation>
</comment>
<dbReference type="InterPro" id="IPR003599">
    <property type="entry name" value="Ig_sub"/>
</dbReference>
<sequence length="275" mass="31028">MREFCSSLGRTDESHSANLSEKKVRLFDDPVQQVFTVAMSNLREEDSGWYMCGVEIGGLWSADVVTHKNINVIHGMTVENSRLSGEEGSSVTVECQYSERYRESEKKWCRSGDWSSCLLAGSEESNEDSSVDIEDDRSGSFTITFKKLQMRDTGWYWCSAGIQKMPVHVQYILLSVCDIPTSDCKSSSPKPITKESWSGHNHVLGSLLVCGSVILVGLAIVARKWWKRHNPEYPFLEQDPVLRQLNGMNARRNEYSDVGCDLQNAAVVFLTRIPR</sequence>
<accession>A0A7J5ZBT5</accession>
<dbReference type="PROSITE" id="PS50835">
    <property type="entry name" value="IG_LIKE"/>
    <property type="match status" value="1"/>
</dbReference>
<dbReference type="InterPro" id="IPR036179">
    <property type="entry name" value="Ig-like_dom_sf"/>
</dbReference>
<dbReference type="SMART" id="SM00409">
    <property type="entry name" value="IG"/>
    <property type="match status" value="1"/>
</dbReference>
<keyword evidence="4" id="KW-1133">Transmembrane helix</keyword>
<dbReference type="GO" id="GO:0004888">
    <property type="term" value="F:transmembrane signaling receptor activity"/>
    <property type="evidence" value="ECO:0007669"/>
    <property type="project" value="TreeGrafter"/>
</dbReference>
<proteinExistence type="predicted"/>
<evidence type="ECO:0000313" key="6">
    <source>
        <dbReference type="EMBL" id="KAF3858539.1"/>
    </source>
</evidence>
<feature type="domain" description="Ig-like" evidence="5">
    <location>
        <begin position="87"/>
        <end position="160"/>
    </location>
</feature>
<gene>
    <name evidence="6" type="ORF">F7725_011740</name>
</gene>
<keyword evidence="2 4" id="KW-0812">Transmembrane</keyword>
<keyword evidence="3 4" id="KW-0472">Membrane</keyword>
<keyword evidence="7" id="KW-1185">Reference proteome</keyword>
<dbReference type="InterPro" id="IPR050671">
    <property type="entry name" value="CD300_family_receptors"/>
</dbReference>
<dbReference type="CDD" id="cd05716">
    <property type="entry name" value="IgV_pIgR_like"/>
    <property type="match status" value="1"/>
</dbReference>
<evidence type="ECO:0000256" key="4">
    <source>
        <dbReference type="SAM" id="Phobius"/>
    </source>
</evidence>
<dbReference type="GO" id="GO:0005886">
    <property type="term" value="C:plasma membrane"/>
    <property type="evidence" value="ECO:0007669"/>
    <property type="project" value="TreeGrafter"/>
</dbReference>
<feature type="non-terminal residue" evidence="6">
    <location>
        <position position="1"/>
    </location>
</feature>
<dbReference type="InterPro" id="IPR013783">
    <property type="entry name" value="Ig-like_fold"/>
</dbReference>
<dbReference type="SUPFAM" id="SSF48726">
    <property type="entry name" value="Immunoglobulin"/>
    <property type="match status" value="2"/>
</dbReference>
<dbReference type="PANTHER" id="PTHR11860:SF111">
    <property type="entry name" value="IMMUNOGLOBULIN SUBTYPE DOMAIN-CONTAINING PROTEIN"/>
    <property type="match status" value="1"/>
</dbReference>
<name>A0A7J5ZBT5_DISMA</name>
<evidence type="ECO:0000256" key="2">
    <source>
        <dbReference type="ARBA" id="ARBA00022692"/>
    </source>
</evidence>
<organism evidence="6 7">
    <name type="scientific">Dissostichus mawsoni</name>
    <name type="common">Antarctic cod</name>
    <dbReference type="NCBI Taxonomy" id="36200"/>
    <lineage>
        <taxon>Eukaryota</taxon>
        <taxon>Metazoa</taxon>
        <taxon>Chordata</taxon>
        <taxon>Craniata</taxon>
        <taxon>Vertebrata</taxon>
        <taxon>Euteleostomi</taxon>
        <taxon>Actinopterygii</taxon>
        <taxon>Neopterygii</taxon>
        <taxon>Teleostei</taxon>
        <taxon>Neoteleostei</taxon>
        <taxon>Acanthomorphata</taxon>
        <taxon>Eupercaria</taxon>
        <taxon>Perciformes</taxon>
        <taxon>Notothenioidei</taxon>
        <taxon>Nototheniidae</taxon>
        <taxon>Dissostichus</taxon>
    </lineage>
</organism>
<evidence type="ECO:0000259" key="5">
    <source>
        <dbReference type="PROSITE" id="PS50835"/>
    </source>
</evidence>
<evidence type="ECO:0000256" key="1">
    <source>
        <dbReference type="ARBA" id="ARBA00004370"/>
    </source>
</evidence>
<dbReference type="OrthoDB" id="8865476at2759"/>
<dbReference type="AlphaFoldDB" id="A0A7J5ZBT5"/>